<organism evidence="1 2">
    <name type="scientific">Cotesia glomerata</name>
    <name type="common">Lepidopteran parasitic wasp</name>
    <name type="synonym">Apanteles glomeratus</name>
    <dbReference type="NCBI Taxonomy" id="32391"/>
    <lineage>
        <taxon>Eukaryota</taxon>
        <taxon>Metazoa</taxon>
        <taxon>Ecdysozoa</taxon>
        <taxon>Arthropoda</taxon>
        <taxon>Hexapoda</taxon>
        <taxon>Insecta</taxon>
        <taxon>Pterygota</taxon>
        <taxon>Neoptera</taxon>
        <taxon>Endopterygota</taxon>
        <taxon>Hymenoptera</taxon>
        <taxon>Apocrita</taxon>
        <taxon>Ichneumonoidea</taxon>
        <taxon>Braconidae</taxon>
        <taxon>Microgastrinae</taxon>
        <taxon>Cotesia</taxon>
    </lineage>
</organism>
<dbReference type="AlphaFoldDB" id="A0AAV7I290"/>
<name>A0AAV7I290_COTGL</name>
<comment type="caution">
    <text evidence="1">The sequence shown here is derived from an EMBL/GenBank/DDBJ whole genome shotgun (WGS) entry which is preliminary data.</text>
</comment>
<reference evidence="1 2" key="1">
    <citation type="journal article" date="2021" name="J. Hered.">
        <title>A chromosome-level genome assembly of the parasitoid wasp, Cotesia glomerata (Hymenoptera: Braconidae).</title>
        <authorList>
            <person name="Pinto B.J."/>
            <person name="Weis J.J."/>
            <person name="Gamble T."/>
            <person name="Ode P.J."/>
            <person name="Paul R."/>
            <person name="Zaspel J.M."/>
        </authorList>
    </citation>
    <scope>NUCLEOTIDE SEQUENCE [LARGE SCALE GENOMIC DNA]</scope>
    <source>
        <strain evidence="1">CgM1</strain>
    </source>
</reference>
<dbReference type="EMBL" id="JAHXZJ010002362">
    <property type="protein sequence ID" value="KAH0543177.1"/>
    <property type="molecule type" value="Genomic_DNA"/>
</dbReference>
<accession>A0AAV7I290</accession>
<evidence type="ECO:0000313" key="1">
    <source>
        <dbReference type="EMBL" id="KAH0543177.1"/>
    </source>
</evidence>
<protein>
    <submittedName>
        <fullName evidence="1">Uncharacterized protein</fullName>
    </submittedName>
</protein>
<dbReference type="Proteomes" id="UP000826195">
    <property type="component" value="Unassembled WGS sequence"/>
</dbReference>
<proteinExistence type="predicted"/>
<evidence type="ECO:0000313" key="2">
    <source>
        <dbReference type="Proteomes" id="UP000826195"/>
    </source>
</evidence>
<gene>
    <name evidence="1" type="ORF">KQX54_000318</name>
</gene>
<keyword evidence="2" id="KW-1185">Reference proteome</keyword>
<sequence>MYGSMGPPWNLCSMNFENKHQSARKYARVCLSRININHSIAVKSQLKLNYYLSYENDENSFYTVGSIDNSLLKNHKKFHAFRLSLPTCPSNFTVVNYVDWIGNHKISETSVLTRKGIKLNMAPLLRSSLSSKRKKPSFEAVRAIRKKLMNKMFRYKQGPAKKNKIDPSSISQADFTEEREIQQYLLMFTDLLKPVTSQFKELFVELKQNNIELQATLQNLFNPLTLKWP</sequence>